<evidence type="ECO:0000313" key="2">
    <source>
        <dbReference type="EMBL" id="KAJ8037269.1"/>
    </source>
</evidence>
<dbReference type="Gene3D" id="1.20.1280.50">
    <property type="match status" value="1"/>
</dbReference>
<evidence type="ECO:0000313" key="3">
    <source>
        <dbReference type="Proteomes" id="UP001152320"/>
    </source>
</evidence>
<feature type="domain" description="F-box" evidence="1">
    <location>
        <begin position="6"/>
        <end position="52"/>
    </location>
</feature>
<dbReference type="PROSITE" id="PS50181">
    <property type="entry name" value="FBOX"/>
    <property type="match status" value="1"/>
</dbReference>
<comment type="caution">
    <text evidence="2">The sequence shown here is derived from an EMBL/GenBank/DDBJ whole genome shotgun (WGS) entry which is preliminary data.</text>
</comment>
<gene>
    <name evidence="2" type="ORF">HOLleu_18048</name>
</gene>
<organism evidence="2 3">
    <name type="scientific">Holothuria leucospilota</name>
    <name type="common">Black long sea cucumber</name>
    <name type="synonym">Mertensiothuria leucospilota</name>
    <dbReference type="NCBI Taxonomy" id="206669"/>
    <lineage>
        <taxon>Eukaryota</taxon>
        <taxon>Metazoa</taxon>
        <taxon>Echinodermata</taxon>
        <taxon>Eleutherozoa</taxon>
        <taxon>Echinozoa</taxon>
        <taxon>Holothuroidea</taxon>
        <taxon>Aspidochirotacea</taxon>
        <taxon>Aspidochirotida</taxon>
        <taxon>Holothuriidae</taxon>
        <taxon>Holothuria</taxon>
    </lineage>
</organism>
<dbReference type="PANTHER" id="PTHR20933">
    <property type="entry name" value="F-BOX ONLY PROTEIN 33"/>
    <property type="match status" value="1"/>
</dbReference>
<dbReference type="PANTHER" id="PTHR20933:SF3">
    <property type="entry name" value="F-BOX ONLY PROTEIN 33"/>
    <property type="match status" value="1"/>
</dbReference>
<dbReference type="Pfam" id="PF12937">
    <property type="entry name" value="F-box-like"/>
    <property type="match status" value="1"/>
</dbReference>
<protein>
    <submittedName>
        <fullName evidence="2">F-box/LRR-repeat protein 21</fullName>
    </submittedName>
</protein>
<dbReference type="Proteomes" id="UP001152320">
    <property type="component" value="Chromosome 8"/>
</dbReference>
<dbReference type="Gene3D" id="3.80.10.10">
    <property type="entry name" value="Ribonuclease Inhibitor"/>
    <property type="match status" value="1"/>
</dbReference>
<dbReference type="OrthoDB" id="3219396at2759"/>
<dbReference type="EMBL" id="JAIZAY010000008">
    <property type="protein sequence ID" value="KAJ8037269.1"/>
    <property type="molecule type" value="Genomic_DNA"/>
</dbReference>
<evidence type="ECO:0000259" key="1">
    <source>
        <dbReference type="PROSITE" id="PS50181"/>
    </source>
</evidence>
<dbReference type="SUPFAM" id="SSF81383">
    <property type="entry name" value="F-box domain"/>
    <property type="match status" value="1"/>
</dbReference>
<proteinExistence type="predicted"/>
<name>A0A9Q1C329_HOLLE</name>
<dbReference type="FunFam" id="1.20.1280.50:FF:000005">
    <property type="entry name" value="F-box/LRR-repeat protein 3 isoform X1"/>
    <property type="match status" value="1"/>
</dbReference>
<sequence>MGQHQTHHWNHLPHHIIVRILSYLDHRDRLAAAVTCKRWAECFSNPALWELDASFWFYHGRHAGEQLNGFPQYAKHLKSITLYFDKKEYLTTNVKNVCKVLTVLSQMETLKLEKFAICADYRFLYGRNKGNNLAQARATKFWELMHRFLANPSLDGGLREVDFSGLPVANSNSLVNVLANMHSNMQHINLQNDNLSRVVSRQDIVNLVHKCRKLVTLEILDDWVTPALLYALADDDRYPLEHLSLIVRGMRKRNSGNGWEYLTSKLPHLRVSVTFISIFPLQGMPLSWVLSQEIPLVNLNVSLLASDSYISQSLRFLSSTYHGTLEDITILLPPDRHDSLLRFLRHCHKLKVLCCANLNEQVKRTIHELYPSLEIQESPGLRLDPGPG</sequence>
<reference evidence="2" key="1">
    <citation type="submission" date="2021-10" db="EMBL/GenBank/DDBJ databases">
        <title>Tropical sea cucumber genome reveals ecological adaptation and Cuvierian tubules defense mechanism.</title>
        <authorList>
            <person name="Chen T."/>
        </authorList>
    </citation>
    <scope>NUCLEOTIDE SEQUENCE</scope>
    <source>
        <strain evidence="2">Nanhai2018</strain>
        <tissue evidence="2">Muscle</tissue>
    </source>
</reference>
<keyword evidence="3" id="KW-1185">Reference proteome</keyword>
<dbReference type="InterPro" id="IPR001810">
    <property type="entry name" value="F-box_dom"/>
</dbReference>
<accession>A0A9Q1C329</accession>
<dbReference type="GO" id="GO:0031398">
    <property type="term" value="P:positive regulation of protein ubiquitination"/>
    <property type="evidence" value="ECO:0007669"/>
    <property type="project" value="TreeGrafter"/>
</dbReference>
<dbReference type="InterPro" id="IPR036047">
    <property type="entry name" value="F-box-like_dom_sf"/>
</dbReference>
<dbReference type="SMART" id="SM00256">
    <property type="entry name" value="FBOX"/>
    <property type="match status" value="1"/>
</dbReference>
<dbReference type="InterPro" id="IPR032675">
    <property type="entry name" value="LRR_dom_sf"/>
</dbReference>
<dbReference type="AlphaFoldDB" id="A0A9Q1C329"/>